<evidence type="ECO:0000256" key="7">
    <source>
        <dbReference type="ARBA" id="ARBA00022989"/>
    </source>
</evidence>
<proteinExistence type="inferred from homology"/>
<evidence type="ECO:0000313" key="13">
    <source>
        <dbReference type="Proteomes" id="UP000759131"/>
    </source>
</evidence>
<keyword evidence="8" id="KW-0443">Lipid metabolism</keyword>
<keyword evidence="13" id="KW-1185">Reference proteome</keyword>
<evidence type="ECO:0000256" key="9">
    <source>
        <dbReference type="ARBA" id="ARBA00023136"/>
    </source>
</evidence>
<evidence type="ECO:0008006" key="14">
    <source>
        <dbReference type="Google" id="ProtNLM"/>
    </source>
</evidence>
<protein>
    <recommendedName>
        <fullName evidence="14">Acyltransferase</fullName>
    </recommendedName>
</protein>
<evidence type="ECO:0000256" key="2">
    <source>
        <dbReference type="ARBA" id="ARBA00005420"/>
    </source>
</evidence>
<feature type="transmembrane region" description="Helical" evidence="11">
    <location>
        <begin position="30"/>
        <end position="57"/>
    </location>
</feature>
<comment type="subcellular location">
    <subcellularLocation>
        <location evidence="1">Endoplasmic reticulum membrane</location>
        <topology evidence="1">Multi-pass membrane protein</topology>
    </subcellularLocation>
</comment>
<evidence type="ECO:0000256" key="8">
    <source>
        <dbReference type="ARBA" id="ARBA00023098"/>
    </source>
</evidence>
<accession>A0A7R9KGZ8</accession>
<sequence>MANSAGLIMRCLQALAGFYIMNKVVPMNGIFFAILLIYILFTPYYYISLLYFAYMYLDRHTPSRGGRGFYMWRNLFIFKWFADYFPMKLVKTHDLDPGKNYFFICHPHGLLSLSFVGHFALQRTGFATMFKGLFVRFVSLDIQFWFPIHREFALAMGVIAANRQSIEWCLSSKEGNKGGQVVALVVGGGREVLDAHPNTMNLCLKNRKGFVKIALTTGTSLVPVLSFGENEVFEQKAFAPNSRFRRYQEWMLKTFGCTQPVPKSLLPIRHPITTVVGKPIPVAKVDKPSAEQINELHDRYIDNLDPGQNYMFVCHPHGLMSLSFIGHFLVQRTGFATIFKGLNSRFATIDMQFRFPFHREVAMMLGAIAASRRSIEWCLSGKEGTGQVVALVVGGSREVLDANPNTMNLYLKNRKGFINIAITTGTSLVPVLSFGENEIFEQKVFEPNSRFRRYQEWLLKTFGCTQPVPTTYLPFRHPINTIVGKPITVAKVDNPSAEQINELHDRYIDSLRQLFNENKDKYGSKDLKLIIK</sequence>
<dbReference type="AlphaFoldDB" id="A0A7R9KGZ8"/>
<evidence type="ECO:0000313" key="12">
    <source>
        <dbReference type="EMBL" id="CAD7622766.1"/>
    </source>
</evidence>
<dbReference type="PANTHER" id="PTHR12317">
    <property type="entry name" value="DIACYLGLYCEROL O-ACYLTRANSFERASE"/>
    <property type="match status" value="1"/>
</dbReference>
<evidence type="ECO:0000256" key="6">
    <source>
        <dbReference type="ARBA" id="ARBA00022824"/>
    </source>
</evidence>
<dbReference type="PANTHER" id="PTHR12317:SF79">
    <property type="entry name" value="ACYLTRANSFERASE"/>
    <property type="match status" value="1"/>
</dbReference>
<evidence type="ECO:0000256" key="3">
    <source>
        <dbReference type="ARBA" id="ARBA00022516"/>
    </source>
</evidence>
<name>A0A7R9KGZ8_9ACAR</name>
<reference evidence="12" key="1">
    <citation type="submission" date="2020-11" db="EMBL/GenBank/DDBJ databases">
        <authorList>
            <person name="Tran Van P."/>
        </authorList>
    </citation>
    <scope>NUCLEOTIDE SEQUENCE</scope>
</reference>
<keyword evidence="6" id="KW-0256">Endoplasmic reticulum</keyword>
<dbReference type="OrthoDB" id="264532at2759"/>
<dbReference type="GO" id="GO:0005789">
    <property type="term" value="C:endoplasmic reticulum membrane"/>
    <property type="evidence" value="ECO:0007669"/>
    <property type="project" value="UniProtKB-SubCell"/>
</dbReference>
<evidence type="ECO:0000256" key="5">
    <source>
        <dbReference type="ARBA" id="ARBA00022692"/>
    </source>
</evidence>
<dbReference type="GO" id="GO:0004144">
    <property type="term" value="F:diacylglycerol O-acyltransferase activity"/>
    <property type="evidence" value="ECO:0007669"/>
    <property type="project" value="TreeGrafter"/>
</dbReference>
<dbReference type="InterPro" id="IPR007130">
    <property type="entry name" value="DAGAT"/>
</dbReference>
<evidence type="ECO:0000256" key="4">
    <source>
        <dbReference type="ARBA" id="ARBA00022679"/>
    </source>
</evidence>
<keyword evidence="7 11" id="KW-1133">Transmembrane helix</keyword>
<keyword evidence="10" id="KW-0012">Acyltransferase</keyword>
<dbReference type="EMBL" id="OC855850">
    <property type="protein sequence ID" value="CAD7622766.1"/>
    <property type="molecule type" value="Genomic_DNA"/>
</dbReference>
<evidence type="ECO:0000256" key="11">
    <source>
        <dbReference type="SAM" id="Phobius"/>
    </source>
</evidence>
<dbReference type="SUPFAM" id="SSF69593">
    <property type="entry name" value="Glycerol-3-phosphate (1)-acyltransferase"/>
    <property type="match status" value="1"/>
</dbReference>
<dbReference type="GO" id="GO:0019432">
    <property type="term" value="P:triglyceride biosynthetic process"/>
    <property type="evidence" value="ECO:0007669"/>
    <property type="project" value="TreeGrafter"/>
</dbReference>
<organism evidence="12">
    <name type="scientific">Medioppia subpectinata</name>
    <dbReference type="NCBI Taxonomy" id="1979941"/>
    <lineage>
        <taxon>Eukaryota</taxon>
        <taxon>Metazoa</taxon>
        <taxon>Ecdysozoa</taxon>
        <taxon>Arthropoda</taxon>
        <taxon>Chelicerata</taxon>
        <taxon>Arachnida</taxon>
        <taxon>Acari</taxon>
        <taxon>Acariformes</taxon>
        <taxon>Sarcoptiformes</taxon>
        <taxon>Oribatida</taxon>
        <taxon>Brachypylina</taxon>
        <taxon>Oppioidea</taxon>
        <taxon>Oppiidae</taxon>
        <taxon>Medioppia</taxon>
    </lineage>
</organism>
<keyword evidence="3" id="KW-0444">Lipid biosynthesis</keyword>
<keyword evidence="9 11" id="KW-0472">Membrane</keyword>
<dbReference type="EMBL" id="CAJPIZ010001275">
    <property type="protein sequence ID" value="CAG2103196.1"/>
    <property type="molecule type" value="Genomic_DNA"/>
</dbReference>
<dbReference type="Pfam" id="PF03982">
    <property type="entry name" value="DAGAT"/>
    <property type="match status" value="1"/>
</dbReference>
<dbReference type="CDD" id="cd07987">
    <property type="entry name" value="LPLAT_MGAT-like"/>
    <property type="match status" value="2"/>
</dbReference>
<gene>
    <name evidence="12" type="ORF">OSB1V03_LOCUS3229</name>
</gene>
<keyword evidence="5 11" id="KW-0812">Transmembrane</keyword>
<evidence type="ECO:0000256" key="1">
    <source>
        <dbReference type="ARBA" id="ARBA00004477"/>
    </source>
</evidence>
<keyword evidence="4" id="KW-0808">Transferase</keyword>
<evidence type="ECO:0000256" key="10">
    <source>
        <dbReference type="ARBA" id="ARBA00023315"/>
    </source>
</evidence>
<comment type="similarity">
    <text evidence="2">Belongs to the diacylglycerol acyltransferase family.</text>
</comment>
<dbReference type="Proteomes" id="UP000759131">
    <property type="component" value="Unassembled WGS sequence"/>
</dbReference>